<dbReference type="UniPathway" id="UPA00588">
    <property type="reaction ID" value="UER00659"/>
</dbReference>
<dbReference type="Proteomes" id="UP000278143">
    <property type="component" value="Unassembled WGS sequence"/>
</dbReference>
<proteinExistence type="inferred from homology"/>
<keyword evidence="3 6" id="KW-0547">Nucleotide-binding</keyword>
<dbReference type="GO" id="GO:0005634">
    <property type="term" value="C:nucleus"/>
    <property type="evidence" value="ECO:0007669"/>
    <property type="project" value="TreeGrafter"/>
</dbReference>
<evidence type="ECO:0000256" key="5">
    <source>
        <dbReference type="ARBA" id="ARBA00022840"/>
    </source>
</evidence>
<gene>
    <name evidence="7" type="ORF">SYNPS1DRAFT_23686</name>
</gene>
<dbReference type="OrthoDB" id="432447at2759"/>
<dbReference type="EMBL" id="KZ990368">
    <property type="protein sequence ID" value="RKP24219.1"/>
    <property type="molecule type" value="Genomic_DNA"/>
</dbReference>
<dbReference type="GO" id="GO:0006166">
    <property type="term" value="P:purine ribonucleoside salvage"/>
    <property type="evidence" value="ECO:0007669"/>
    <property type="project" value="UniProtKB-KW"/>
</dbReference>
<comment type="catalytic activity">
    <reaction evidence="6">
        <text>adenosine + ATP = AMP + ADP + H(+)</text>
        <dbReference type="Rhea" id="RHEA:20824"/>
        <dbReference type="ChEBI" id="CHEBI:15378"/>
        <dbReference type="ChEBI" id="CHEBI:16335"/>
        <dbReference type="ChEBI" id="CHEBI:30616"/>
        <dbReference type="ChEBI" id="CHEBI:456215"/>
        <dbReference type="ChEBI" id="CHEBI:456216"/>
        <dbReference type="EC" id="2.7.1.20"/>
    </reaction>
</comment>
<keyword evidence="8" id="KW-1185">Reference proteome</keyword>
<keyword evidence="4 6" id="KW-0418">Kinase</keyword>
<comment type="pathway">
    <text evidence="6">Purine metabolism; AMP biosynthesis via salvage pathway; AMP from adenosine: step 1/1.</text>
</comment>
<dbReference type="GO" id="GO:0004001">
    <property type="term" value="F:adenosine kinase activity"/>
    <property type="evidence" value="ECO:0007669"/>
    <property type="project" value="UniProtKB-UniRule"/>
</dbReference>
<reference evidence="8" key="1">
    <citation type="journal article" date="2018" name="Nat. Microbiol.">
        <title>Leveraging single-cell genomics to expand the fungal tree of life.</title>
        <authorList>
            <person name="Ahrendt S.R."/>
            <person name="Quandt C.A."/>
            <person name="Ciobanu D."/>
            <person name="Clum A."/>
            <person name="Salamov A."/>
            <person name="Andreopoulos B."/>
            <person name="Cheng J.F."/>
            <person name="Woyke T."/>
            <person name="Pelin A."/>
            <person name="Henrissat B."/>
            <person name="Reynolds N.K."/>
            <person name="Benny G.L."/>
            <person name="Smith M.E."/>
            <person name="James T.Y."/>
            <person name="Grigoriev I.V."/>
        </authorList>
    </citation>
    <scope>NUCLEOTIDE SEQUENCE [LARGE SCALE GENOMIC DNA]</scope>
    <source>
        <strain evidence="8">Benny S71-1</strain>
    </source>
</reference>
<dbReference type="AlphaFoldDB" id="A0A4V1J189"/>
<keyword evidence="6" id="KW-0660">Purine salvage</keyword>
<dbReference type="PANTHER" id="PTHR45769:SF3">
    <property type="entry name" value="ADENOSINE KINASE"/>
    <property type="match status" value="1"/>
</dbReference>
<organism evidence="7 8">
    <name type="scientific">Syncephalis pseudoplumigaleata</name>
    <dbReference type="NCBI Taxonomy" id="1712513"/>
    <lineage>
        <taxon>Eukaryota</taxon>
        <taxon>Fungi</taxon>
        <taxon>Fungi incertae sedis</taxon>
        <taxon>Zoopagomycota</taxon>
        <taxon>Zoopagomycotina</taxon>
        <taxon>Zoopagomycetes</taxon>
        <taxon>Zoopagales</taxon>
        <taxon>Piptocephalidaceae</taxon>
        <taxon>Syncephalis</taxon>
    </lineage>
</organism>
<dbReference type="InterPro" id="IPR001805">
    <property type="entry name" value="Adenokinase"/>
</dbReference>
<dbReference type="GO" id="GO:0006144">
    <property type="term" value="P:purine nucleobase metabolic process"/>
    <property type="evidence" value="ECO:0007669"/>
    <property type="project" value="TreeGrafter"/>
</dbReference>
<comment type="cofactor">
    <cofactor evidence="6">
        <name>Mg(2+)</name>
        <dbReference type="ChEBI" id="CHEBI:18420"/>
    </cofactor>
</comment>
<keyword evidence="6" id="KW-0460">Magnesium</keyword>
<name>A0A4V1J189_9FUNG</name>
<dbReference type="GO" id="GO:0005829">
    <property type="term" value="C:cytosol"/>
    <property type="evidence" value="ECO:0007669"/>
    <property type="project" value="TreeGrafter"/>
</dbReference>
<keyword evidence="2 6" id="KW-0808">Transferase</keyword>
<evidence type="ECO:0000256" key="1">
    <source>
        <dbReference type="ARBA" id="ARBA00010688"/>
    </source>
</evidence>
<comment type="function">
    <text evidence="6">ATP dependent phosphorylation of adenosine and other related nucleoside analogs to monophosphate derivatives.</text>
</comment>
<evidence type="ECO:0000313" key="8">
    <source>
        <dbReference type="Proteomes" id="UP000278143"/>
    </source>
</evidence>
<dbReference type="GO" id="GO:0044209">
    <property type="term" value="P:AMP salvage"/>
    <property type="evidence" value="ECO:0007669"/>
    <property type="project" value="UniProtKB-UniRule"/>
</dbReference>
<dbReference type="PANTHER" id="PTHR45769">
    <property type="entry name" value="ADENOSINE KINASE"/>
    <property type="match status" value="1"/>
</dbReference>
<evidence type="ECO:0000256" key="6">
    <source>
        <dbReference type="RuleBase" id="RU368116"/>
    </source>
</evidence>
<evidence type="ECO:0000256" key="2">
    <source>
        <dbReference type="ARBA" id="ARBA00022679"/>
    </source>
</evidence>
<dbReference type="EC" id="2.7.1.20" evidence="6"/>
<keyword evidence="5 6" id="KW-0067">ATP-binding</keyword>
<comment type="similarity">
    <text evidence="1 6">Belongs to the carbohydrate kinase PfkB family.</text>
</comment>
<evidence type="ECO:0000313" key="7">
    <source>
        <dbReference type="EMBL" id="RKP24219.1"/>
    </source>
</evidence>
<evidence type="ECO:0000256" key="4">
    <source>
        <dbReference type="ARBA" id="ARBA00022777"/>
    </source>
</evidence>
<dbReference type="GO" id="GO:0005524">
    <property type="term" value="F:ATP binding"/>
    <property type="evidence" value="ECO:0007669"/>
    <property type="project" value="UniProtKB-UniRule"/>
</dbReference>
<evidence type="ECO:0000256" key="3">
    <source>
        <dbReference type="ARBA" id="ARBA00022741"/>
    </source>
</evidence>
<protein>
    <recommendedName>
        <fullName evidence="6">Adenosine kinase</fullName>
        <shortName evidence="6">AK</shortName>
        <ecNumber evidence="6">2.7.1.20</ecNumber>
    </recommendedName>
    <alternativeName>
        <fullName evidence="6">Adenosine 5'-phosphotransferase</fullName>
    </alternativeName>
</protein>
<sequence>MASSADNNNKYEGVLFGMGNPLLDITAKIEPALLAKYELKSNDAILAEEKHKPL</sequence>
<dbReference type="Gene3D" id="3.30.1110.10">
    <property type="match status" value="1"/>
</dbReference>
<accession>A0A4V1J189</accession>